<dbReference type="GO" id="GO:0022857">
    <property type="term" value="F:transmembrane transporter activity"/>
    <property type="evidence" value="ECO:0007669"/>
    <property type="project" value="InterPro"/>
</dbReference>
<dbReference type="PANTHER" id="PTHR30509:SF9">
    <property type="entry name" value="MULTIDRUG RESISTANCE PROTEIN MDTO"/>
    <property type="match status" value="1"/>
</dbReference>
<evidence type="ECO:0000313" key="9">
    <source>
        <dbReference type="Proteomes" id="UP000233769"/>
    </source>
</evidence>
<feature type="transmembrane region" description="Helical" evidence="7">
    <location>
        <begin position="372"/>
        <end position="392"/>
    </location>
</feature>
<keyword evidence="5 7" id="KW-1133">Transmembrane helix</keyword>
<organism evidence="8 9">
    <name type="scientific">Methylorubrum extorquens</name>
    <name type="common">Methylobacterium dichloromethanicum</name>
    <name type="synonym">Methylobacterium extorquens</name>
    <dbReference type="NCBI Taxonomy" id="408"/>
    <lineage>
        <taxon>Bacteria</taxon>
        <taxon>Pseudomonadati</taxon>
        <taxon>Pseudomonadota</taxon>
        <taxon>Alphaproteobacteria</taxon>
        <taxon>Hyphomicrobiales</taxon>
        <taxon>Methylobacteriaceae</taxon>
        <taxon>Methylorubrum</taxon>
    </lineage>
</organism>
<dbReference type="AlphaFoldDB" id="A0A2N9AI68"/>
<dbReference type="PANTHER" id="PTHR30509">
    <property type="entry name" value="P-HYDROXYBENZOIC ACID EFFLUX PUMP SUBUNIT-RELATED"/>
    <property type="match status" value="1"/>
</dbReference>
<feature type="transmembrane region" description="Helical" evidence="7">
    <location>
        <begin position="418"/>
        <end position="441"/>
    </location>
</feature>
<keyword evidence="6 7" id="KW-0472">Membrane</keyword>
<gene>
    <name evidence="8" type="ORF">TK0001_0445</name>
</gene>
<evidence type="ECO:0000313" key="8">
    <source>
        <dbReference type="EMBL" id="SOR27047.1"/>
    </source>
</evidence>
<dbReference type="GO" id="GO:0005886">
    <property type="term" value="C:plasma membrane"/>
    <property type="evidence" value="ECO:0007669"/>
    <property type="project" value="UniProtKB-SubCell"/>
</dbReference>
<feature type="transmembrane region" description="Helical" evidence="7">
    <location>
        <begin position="29"/>
        <end position="51"/>
    </location>
</feature>
<keyword evidence="4 7" id="KW-0812">Transmembrane</keyword>
<evidence type="ECO:0000256" key="3">
    <source>
        <dbReference type="ARBA" id="ARBA00022475"/>
    </source>
</evidence>
<accession>A0A2N9AI68</accession>
<evidence type="ECO:0000256" key="5">
    <source>
        <dbReference type="ARBA" id="ARBA00022989"/>
    </source>
</evidence>
<protein>
    <submittedName>
        <fullName evidence="8">Putative membrane protein putative efflux transporter protein</fullName>
    </submittedName>
</protein>
<comment type="subcellular location">
    <subcellularLocation>
        <location evidence="1">Cell membrane</location>
        <topology evidence="1">Multi-pass membrane protein</topology>
    </subcellularLocation>
</comment>
<dbReference type="Pfam" id="PF04632">
    <property type="entry name" value="FUSC"/>
    <property type="match status" value="1"/>
</dbReference>
<feature type="transmembrane region" description="Helical" evidence="7">
    <location>
        <begin position="153"/>
        <end position="174"/>
    </location>
</feature>
<dbReference type="InterPro" id="IPR006726">
    <property type="entry name" value="PHBA_efflux_AaeB/fusaric-R"/>
</dbReference>
<sequence length="678" mass="71555">MSGAAQRTGGAGFGERLIDTLDRWVPQPAAWAFAIRIWLAMMLALYAAFWLQLDSASSAAVCVAILAQPKRGQALSKAGYRFLGTVVGGIVGIVLIALFGQDRVLLLVSFPCWLGLCVFVAQFLQDTRAYGAMLSGYTVAIIAVAHIDAPQTVFDAAIGRVAAMAVGIVAITFINDALASPSTWKALLPRLAAAHAAAKAFARERLTQGDPGPERTAALIRQIAPMRGDASAIAGELDDGVHRAAGARSAIAALYVLAAASRALTAAMSRIPEPGQRVREAQALALRAVSEGDESCSEALARDGERLRDLVDAGMCDAGATLDEIVALQRALDVVNAATFAEDGVRALSDGHEPLRHIALPTHRDFQVALRAALRVMIAFGLAAGLFILLGLPQSSFALVQVAATCSLSSVTPDPRKFAQGVLIGMPLAALCAGFILFVVLNGNQGFPLLAIAMAPPVFFGCLVSLHPPSFTIGFITLVFTPVLLAPENPQSYDPQTFLVNALLVVFAAVILFLTIRLVLPISASQHRAFALEEAREDLAEALAGEGGDATTRTSLNADRLFQFSAWNSGSGAVRRASLHHAFAVAQLEAAAARAHAQLRSLSEVRGLAPLIGRAREALAAAGSDDLDRAARALIGEARVQDRTVRMQLARAATDLATASRVIRRHGRFFRRLSLPNA</sequence>
<feature type="transmembrane region" description="Helical" evidence="7">
    <location>
        <begin position="498"/>
        <end position="520"/>
    </location>
</feature>
<evidence type="ECO:0000256" key="6">
    <source>
        <dbReference type="ARBA" id="ARBA00023136"/>
    </source>
</evidence>
<evidence type="ECO:0000256" key="1">
    <source>
        <dbReference type="ARBA" id="ARBA00004651"/>
    </source>
</evidence>
<keyword evidence="2" id="KW-0813">Transport</keyword>
<evidence type="ECO:0000256" key="4">
    <source>
        <dbReference type="ARBA" id="ARBA00022692"/>
    </source>
</evidence>
<feature type="transmembrane region" description="Helical" evidence="7">
    <location>
        <begin position="78"/>
        <end position="99"/>
    </location>
</feature>
<feature type="transmembrane region" description="Helical" evidence="7">
    <location>
        <begin position="105"/>
        <end position="124"/>
    </location>
</feature>
<dbReference type="EMBL" id="LT962688">
    <property type="protein sequence ID" value="SOR27047.1"/>
    <property type="molecule type" value="Genomic_DNA"/>
</dbReference>
<evidence type="ECO:0000256" key="7">
    <source>
        <dbReference type="SAM" id="Phobius"/>
    </source>
</evidence>
<keyword evidence="3" id="KW-1003">Cell membrane</keyword>
<reference evidence="9" key="1">
    <citation type="submission" date="2017-10" db="EMBL/GenBank/DDBJ databases">
        <authorList>
            <person name="Regsiter A."/>
            <person name="William W."/>
        </authorList>
    </citation>
    <scope>NUCLEOTIDE SEQUENCE [LARGE SCALE GENOMIC DNA]</scope>
</reference>
<feature type="transmembrane region" description="Helical" evidence="7">
    <location>
        <begin position="453"/>
        <end position="486"/>
    </location>
</feature>
<dbReference type="Proteomes" id="UP000233769">
    <property type="component" value="Chromosome tk0001"/>
</dbReference>
<proteinExistence type="predicted"/>
<feature type="transmembrane region" description="Helical" evidence="7">
    <location>
        <begin position="129"/>
        <end position="147"/>
    </location>
</feature>
<evidence type="ECO:0000256" key="2">
    <source>
        <dbReference type="ARBA" id="ARBA00022448"/>
    </source>
</evidence>
<name>A0A2N9AI68_METEX</name>